<dbReference type="Proteomes" id="UP000625711">
    <property type="component" value="Unassembled WGS sequence"/>
</dbReference>
<feature type="domain" description="C2H2-type" evidence="3">
    <location>
        <begin position="237"/>
        <end position="265"/>
    </location>
</feature>
<keyword evidence="5" id="KW-1185">Reference proteome</keyword>
<dbReference type="AlphaFoldDB" id="A0A834IDA9"/>
<feature type="domain" description="C2H2-type" evidence="3">
    <location>
        <begin position="313"/>
        <end position="340"/>
    </location>
</feature>
<comment type="caution">
    <text evidence="4">The sequence shown here is derived from an EMBL/GenBank/DDBJ whole genome shotgun (WGS) entry which is preliminary data.</text>
</comment>
<evidence type="ECO:0000256" key="2">
    <source>
        <dbReference type="SAM" id="MobiDB-lite"/>
    </source>
</evidence>
<dbReference type="InterPro" id="IPR036236">
    <property type="entry name" value="Znf_C2H2_sf"/>
</dbReference>
<evidence type="ECO:0000313" key="4">
    <source>
        <dbReference type="EMBL" id="KAF7271737.1"/>
    </source>
</evidence>
<accession>A0A834IDA9</accession>
<gene>
    <name evidence="4" type="ORF">GWI33_015416</name>
</gene>
<feature type="region of interest" description="Disordered" evidence="2">
    <location>
        <begin position="1"/>
        <end position="26"/>
    </location>
</feature>
<keyword evidence="1" id="KW-0479">Metal-binding</keyword>
<dbReference type="SUPFAM" id="SSF57667">
    <property type="entry name" value="beta-beta-alpha zinc fingers"/>
    <property type="match status" value="1"/>
</dbReference>
<feature type="compositionally biased region" description="Basic and acidic residues" evidence="2">
    <location>
        <begin position="1"/>
        <end position="11"/>
    </location>
</feature>
<sequence length="340" mass="39242">MSKSEYSDHSNKCCGSKQKSNRQKLSIEPVEIPNTNQCQKLTEEETCTSNMNGYEISGEILSENEVLITLKQNVTNSQATNNVSLEVNTFTDTDLITVPQTIDASSQSSNQTVVIENANVDLDSDDSNVKILTVLDPVDLNKTIEDTNTTEQNLADTALKRKIGSCKPIKRQCNLKEKSKNTSQPKNNTSSRMYRVIPQESKSQPTYGVYDFYDEEEEMLKQKKLEEKRKVKELKSRTCKFCNTVFEDPIDLLRHKREKHIFNRVLLSRKELEPYLKAADKTQCPLCKKPIGTTNYKTAYMRHILTHSSEYDFRCRVCEQPFRRKDQWLSHEKRHIVQPN</sequence>
<proteinExistence type="predicted"/>
<protein>
    <recommendedName>
        <fullName evidence="3">C2H2-type domain-containing protein</fullName>
    </recommendedName>
</protein>
<dbReference type="PROSITE" id="PS50157">
    <property type="entry name" value="ZINC_FINGER_C2H2_2"/>
    <property type="match status" value="2"/>
</dbReference>
<evidence type="ECO:0000256" key="1">
    <source>
        <dbReference type="PROSITE-ProRule" id="PRU00042"/>
    </source>
</evidence>
<dbReference type="InterPro" id="IPR013087">
    <property type="entry name" value="Znf_C2H2_type"/>
</dbReference>
<keyword evidence="1" id="KW-0863">Zinc-finger</keyword>
<keyword evidence="1" id="KW-0862">Zinc</keyword>
<evidence type="ECO:0000313" key="5">
    <source>
        <dbReference type="Proteomes" id="UP000625711"/>
    </source>
</evidence>
<reference evidence="4" key="1">
    <citation type="submission" date="2020-08" db="EMBL/GenBank/DDBJ databases">
        <title>Genome sequencing and assembly of the red palm weevil Rhynchophorus ferrugineus.</title>
        <authorList>
            <person name="Dias G.B."/>
            <person name="Bergman C.M."/>
            <person name="Manee M."/>
        </authorList>
    </citation>
    <scope>NUCLEOTIDE SEQUENCE</scope>
    <source>
        <strain evidence="4">AA-2017</strain>
        <tissue evidence="4">Whole larva</tissue>
    </source>
</reference>
<dbReference type="GO" id="GO:0008270">
    <property type="term" value="F:zinc ion binding"/>
    <property type="evidence" value="ECO:0007669"/>
    <property type="project" value="UniProtKB-KW"/>
</dbReference>
<organism evidence="4 5">
    <name type="scientific">Rhynchophorus ferrugineus</name>
    <name type="common">Red palm weevil</name>
    <name type="synonym">Curculio ferrugineus</name>
    <dbReference type="NCBI Taxonomy" id="354439"/>
    <lineage>
        <taxon>Eukaryota</taxon>
        <taxon>Metazoa</taxon>
        <taxon>Ecdysozoa</taxon>
        <taxon>Arthropoda</taxon>
        <taxon>Hexapoda</taxon>
        <taxon>Insecta</taxon>
        <taxon>Pterygota</taxon>
        <taxon>Neoptera</taxon>
        <taxon>Endopterygota</taxon>
        <taxon>Coleoptera</taxon>
        <taxon>Polyphaga</taxon>
        <taxon>Cucujiformia</taxon>
        <taxon>Curculionidae</taxon>
        <taxon>Dryophthorinae</taxon>
        <taxon>Rhynchophorus</taxon>
    </lineage>
</organism>
<dbReference type="Gene3D" id="3.30.160.60">
    <property type="entry name" value="Classic Zinc Finger"/>
    <property type="match status" value="1"/>
</dbReference>
<dbReference type="SMART" id="SM00355">
    <property type="entry name" value="ZnF_C2H2"/>
    <property type="match status" value="3"/>
</dbReference>
<evidence type="ECO:0000259" key="3">
    <source>
        <dbReference type="PROSITE" id="PS50157"/>
    </source>
</evidence>
<dbReference type="EMBL" id="JAACXV010013907">
    <property type="protein sequence ID" value="KAF7271737.1"/>
    <property type="molecule type" value="Genomic_DNA"/>
</dbReference>
<dbReference type="OrthoDB" id="6155966at2759"/>
<name>A0A834IDA9_RHYFE</name>
<dbReference type="PROSITE" id="PS00028">
    <property type="entry name" value="ZINC_FINGER_C2H2_1"/>
    <property type="match status" value="2"/>
</dbReference>